<evidence type="ECO:0000256" key="2">
    <source>
        <dbReference type="ARBA" id="ARBA00022598"/>
    </source>
</evidence>
<accession>A0A7W4IH60</accession>
<dbReference type="SUPFAM" id="SSF56801">
    <property type="entry name" value="Acetyl-CoA synthetase-like"/>
    <property type="match status" value="1"/>
</dbReference>
<organism evidence="4 5">
    <name type="scientific">Gluconacetobacter sacchari</name>
    <dbReference type="NCBI Taxonomy" id="92759"/>
    <lineage>
        <taxon>Bacteria</taxon>
        <taxon>Pseudomonadati</taxon>
        <taxon>Pseudomonadota</taxon>
        <taxon>Alphaproteobacteria</taxon>
        <taxon>Acetobacterales</taxon>
        <taxon>Acetobacteraceae</taxon>
        <taxon>Gluconacetobacter</taxon>
    </lineage>
</organism>
<gene>
    <name evidence="4" type="ORF">HLH48_22075</name>
</gene>
<dbReference type="GO" id="GO:0006631">
    <property type="term" value="P:fatty acid metabolic process"/>
    <property type="evidence" value="ECO:0007669"/>
    <property type="project" value="TreeGrafter"/>
</dbReference>
<comment type="caution">
    <text evidence="4">The sequence shown here is derived from an EMBL/GenBank/DDBJ whole genome shotgun (WGS) entry which is preliminary data.</text>
</comment>
<dbReference type="GO" id="GO:0031956">
    <property type="term" value="F:medium-chain fatty acid-CoA ligase activity"/>
    <property type="evidence" value="ECO:0007669"/>
    <property type="project" value="TreeGrafter"/>
</dbReference>
<comment type="similarity">
    <text evidence="1">Belongs to the ATP-dependent AMP-binding enzyme family.</text>
</comment>
<evidence type="ECO:0000313" key="5">
    <source>
        <dbReference type="Proteomes" id="UP000589085"/>
    </source>
</evidence>
<name>A0A7W4IH60_9PROT</name>
<dbReference type="PANTHER" id="PTHR43201:SF5">
    <property type="entry name" value="MEDIUM-CHAIN ACYL-COA LIGASE ACSF2, MITOCHONDRIAL"/>
    <property type="match status" value="1"/>
</dbReference>
<dbReference type="Proteomes" id="UP000589085">
    <property type="component" value="Unassembled WGS sequence"/>
</dbReference>
<dbReference type="InterPro" id="IPR000873">
    <property type="entry name" value="AMP-dep_synth/lig_dom"/>
</dbReference>
<evidence type="ECO:0000259" key="3">
    <source>
        <dbReference type="Pfam" id="PF00501"/>
    </source>
</evidence>
<reference evidence="4 5" key="1">
    <citation type="submission" date="2020-04" db="EMBL/GenBank/DDBJ databases">
        <title>Description of novel Gluconacetobacter.</title>
        <authorList>
            <person name="Sombolestani A."/>
        </authorList>
    </citation>
    <scope>NUCLEOTIDE SEQUENCE [LARGE SCALE GENOMIC DNA]</scope>
    <source>
        <strain evidence="4 5">LMG 19747</strain>
    </source>
</reference>
<dbReference type="Pfam" id="PF00501">
    <property type="entry name" value="AMP-binding"/>
    <property type="match status" value="1"/>
</dbReference>
<sequence>MTEMHAGSRFARDNLLPFSELMIGTVGITDDRKLPDPEDLILALHGLSLPTGTVVIVAVPSSAEILYHIEALTQLGLVPALIAPGTPLPRLKAMLEDFSAGAIIRNTLPMDLGTLRMRDKKQLGSHVIGILDPVSVPQTSAGEIILTTSGTSSEFSSGCVHTIGALRRNARRHAKAIGLRSDDRILIQLPLYYSFAFVAQAIAAIEVGASIWIAPSPFEATAFLMALKTHRITATSLTPRFLKTLSGRLPGRLPTTLRCFTIGGDAADGPAMTAFREAYPDIEVYCTYGISEAGPRVATLAAHTVSPDMYTCLGEPLEATELRLAMENFGDCEGELLVSSDTLLIRKIGRSSLDPTITSGQKRWLRTGDIFRRDEMGALHFKGRRGDFLIVNGEKLNLRAIRNLLRTIPAILDARTRPGNDRHGRQSYTLELVADACEFSEESLPDLHQLIRDHLWPNERPFSVDVRRASRQDYVTVK</sequence>
<evidence type="ECO:0000313" key="4">
    <source>
        <dbReference type="EMBL" id="MBB2162788.1"/>
    </source>
</evidence>
<dbReference type="PANTHER" id="PTHR43201">
    <property type="entry name" value="ACYL-COA SYNTHETASE"/>
    <property type="match status" value="1"/>
</dbReference>
<evidence type="ECO:0000256" key="1">
    <source>
        <dbReference type="ARBA" id="ARBA00006432"/>
    </source>
</evidence>
<protein>
    <submittedName>
        <fullName evidence="4">Acyl--CoA ligase</fullName>
    </submittedName>
</protein>
<dbReference type="InterPro" id="IPR042099">
    <property type="entry name" value="ANL_N_sf"/>
</dbReference>
<dbReference type="Gene3D" id="3.40.50.12780">
    <property type="entry name" value="N-terminal domain of ligase-like"/>
    <property type="match status" value="1"/>
</dbReference>
<dbReference type="RefSeq" id="WP_182999603.1">
    <property type="nucleotide sequence ID" value="NZ_JABEQJ010000056.1"/>
</dbReference>
<feature type="domain" description="AMP-dependent synthetase/ligase" evidence="3">
    <location>
        <begin position="44"/>
        <end position="342"/>
    </location>
</feature>
<dbReference type="AlphaFoldDB" id="A0A7W4IH60"/>
<proteinExistence type="inferred from homology"/>
<keyword evidence="2 4" id="KW-0436">Ligase</keyword>
<dbReference type="EMBL" id="JABEQJ010000056">
    <property type="protein sequence ID" value="MBB2162788.1"/>
    <property type="molecule type" value="Genomic_DNA"/>
</dbReference>